<accession>A0A6C0F5X2</accession>
<dbReference type="EMBL" id="MN739028">
    <property type="protein sequence ID" value="QHT35959.1"/>
    <property type="molecule type" value="Genomic_DNA"/>
</dbReference>
<organism evidence="2">
    <name type="scientific">viral metagenome</name>
    <dbReference type="NCBI Taxonomy" id="1070528"/>
    <lineage>
        <taxon>unclassified sequences</taxon>
        <taxon>metagenomes</taxon>
        <taxon>organismal metagenomes</taxon>
    </lineage>
</organism>
<sequence>MERSNPAAGGGEREEQPNTKRGKSQTFAERLRPVLFEVQPELSINDWLQHEDIPQMPNAVVFANGRFQGLFPKTDAEHGIGGHPGLIFRLMMVALLLGTNNIAISYSIKQDDEKNPLDPSSKEGMIRSLIEPMKEEIVALLTSRGFGETEVREKLNALNIKLFPLTNLFSTVAAVGKSFPGQKRLVMVTGLEKDKQGKDYNKYATTFKTLSGFTGVDFVLNSRQSSSTISGTEIREAVLNNYYDELGRYLLEANLTDENIIRNYGNLIYAMKMKIEGQASQTEEGYANTLLDNMILAAFEKLDRLKELELKAQEGSLNEDEQQELAYLQSKEVRLREFAVLKGDSAAGGGSSAGGRSAEYEERGEEGGKKRKQKTRKQKSKRSKKSRKGRKIKTRKIKSTHTKRKNR</sequence>
<protein>
    <submittedName>
        <fullName evidence="2">Uncharacterized protein</fullName>
    </submittedName>
</protein>
<name>A0A6C0F5X2_9ZZZZ</name>
<evidence type="ECO:0000256" key="1">
    <source>
        <dbReference type="SAM" id="MobiDB-lite"/>
    </source>
</evidence>
<feature type="region of interest" description="Disordered" evidence="1">
    <location>
        <begin position="1"/>
        <end position="26"/>
    </location>
</feature>
<feature type="compositionally biased region" description="Basic residues" evidence="1">
    <location>
        <begin position="369"/>
        <end position="407"/>
    </location>
</feature>
<evidence type="ECO:0000313" key="2">
    <source>
        <dbReference type="EMBL" id="QHT35959.1"/>
    </source>
</evidence>
<reference evidence="2" key="1">
    <citation type="journal article" date="2020" name="Nature">
        <title>Giant virus diversity and host interactions through global metagenomics.</title>
        <authorList>
            <person name="Schulz F."/>
            <person name="Roux S."/>
            <person name="Paez-Espino D."/>
            <person name="Jungbluth S."/>
            <person name="Walsh D.A."/>
            <person name="Denef V.J."/>
            <person name="McMahon K.D."/>
            <person name="Konstantinidis K.T."/>
            <person name="Eloe-Fadrosh E.A."/>
            <person name="Kyrpides N.C."/>
            <person name="Woyke T."/>
        </authorList>
    </citation>
    <scope>NUCLEOTIDE SEQUENCE</scope>
    <source>
        <strain evidence="2">GVMAG-M-3300009182-46</strain>
    </source>
</reference>
<proteinExistence type="predicted"/>
<feature type="region of interest" description="Disordered" evidence="1">
    <location>
        <begin position="344"/>
        <end position="407"/>
    </location>
</feature>
<dbReference type="AlphaFoldDB" id="A0A6C0F5X2"/>
<feature type="compositionally biased region" description="Basic and acidic residues" evidence="1">
    <location>
        <begin position="358"/>
        <end position="368"/>
    </location>
</feature>